<dbReference type="AlphaFoldDB" id="A0A510KDN2"/>
<evidence type="ECO:0000259" key="3">
    <source>
        <dbReference type="Pfam" id="PF13539"/>
    </source>
</evidence>
<dbReference type="Proteomes" id="UP000321501">
    <property type="component" value="Chromosome"/>
</dbReference>
<reference evidence="4 5" key="1">
    <citation type="submission" date="2019-07" db="EMBL/GenBank/DDBJ databases">
        <title>Complete Genome Sequence of Leptotrichia wadei Strain JMUB3934.</title>
        <authorList>
            <person name="Watanabe S."/>
            <person name="Cui L."/>
        </authorList>
    </citation>
    <scope>NUCLEOTIDE SEQUENCE [LARGE SCALE GENOMIC DNA]</scope>
    <source>
        <strain evidence="4 5">JMUB3934</strain>
    </source>
</reference>
<dbReference type="GO" id="GO:0008233">
    <property type="term" value="F:peptidase activity"/>
    <property type="evidence" value="ECO:0007669"/>
    <property type="project" value="InterPro"/>
</dbReference>
<protein>
    <recommendedName>
        <fullName evidence="6">Peptidoglycan domain protein</fullName>
    </recommendedName>
</protein>
<sequence>MDRFEKIFDYLLKVEGGYSNDKHDKGGKTKYGITEEDARDFGYKGDMQDLTMDFAKNIYLKKYYLGNKLDKVVNDKVALSICDWAVNSGRNGTKNAQIAINQLTNANLDVDGIIGNKTLEALNAADPEKFLEVYHNLQRIYYRSKVEGDKTQKEFLTGWLNRVQRKEEYFKDWDKENTATENKTYSFSQESLDKMKKVHPKLVEVMKAAIVNSPFDFRITAGARTAEEQFALYQQGRTVLYDKKGKKLKKVTNCDGKTFKSNHQIKSDGFGHAVDIFPCGVIENGVYRKFTSEEGYDEKKLKLIANHILAVAKSKNVNIEWGGNWKMHDTPHFELK</sequence>
<dbReference type="InterPro" id="IPR008565">
    <property type="entry name" value="TtsA-like_GH18_dom"/>
</dbReference>
<dbReference type="Pfam" id="PF09374">
    <property type="entry name" value="PG_binding_3"/>
    <property type="match status" value="1"/>
</dbReference>
<dbReference type="InterPro" id="IPR009045">
    <property type="entry name" value="Zn_M74/Hedgehog-like"/>
</dbReference>
<evidence type="ECO:0000259" key="2">
    <source>
        <dbReference type="Pfam" id="PF09374"/>
    </source>
</evidence>
<feature type="domain" description="Peptidoglycan binding" evidence="2">
    <location>
        <begin position="106"/>
        <end position="163"/>
    </location>
</feature>
<dbReference type="Pfam" id="PF05838">
    <property type="entry name" value="Glyco_hydro_108"/>
    <property type="match status" value="1"/>
</dbReference>
<dbReference type="Gene3D" id="3.30.1380.10">
    <property type="match status" value="1"/>
</dbReference>
<proteinExistence type="predicted"/>
<dbReference type="RefSeq" id="WP_146964198.1">
    <property type="nucleotide sequence ID" value="NZ_AP019835.1"/>
</dbReference>
<feature type="domain" description="TtsA-like Glycoside hydrolase family 108" evidence="1">
    <location>
        <begin position="9"/>
        <end position="89"/>
    </location>
</feature>
<dbReference type="EMBL" id="AP019835">
    <property type="protein sequence ID" value="BBM49684.1"/>
    <property type="molecule type" value="Genomic_DNA"/>
</dbReference>
<dbReference type="Gene3D" id="1.20.141.10">
    <property type="entry name" value="Chitosanase, subunit A, domain 1"/>
    <property type="match status" value="1"/>
</dbReference>
<accession>A0A510KDN2</accession>
<dbReference type="SUPFAM" id="SSF55166">
    <property type="entry name" value="Hedgehog/DD-peptidase"/>
    <property type="match status" value="1"/>
</dbReference>
<evidence type="ECO:0008006" key="6">
    <source>
        <dbReference type="Google" id="ProtNLM"/>
    </source>
</evidence>
<name>A0A510KDN2_9FUSO</name>
<dbReference type="InterPro" id="IPR018537">
    <property type="entry name" value="Peptidoglycan-bd_3"/>
</dbReference>
<dbReference type="SUPFAM" id="SSF53955">
    <property type="entry name" value="Lysozyme-like"/>
    <property type="match status" value="1"/>
</dbReference>
<dbReference type="InterPro" id="IPR039561">
    <property type="entry name" value="Peptidase_M15C"/>
</dbReference>
<evidence type="ECO:0000313" key="4">
    <source>
        <dbReference type="EMBL" id="BBM49684.1"/>
    </source>
</evidence>
<organism evidence="4 5">
    <name type="scientific">Leptotrichia wadei</name>
    <dbReference type="NCBI Taxonomy" id="157687"/>
    <lineage>
        <taxon>Bacteria</taxon>
        <taxon>Fusobacteriati</taxon>
        <taxon>Fusobacteriota</taxon>
        <taxon>Fusobacteriia</taxon>
        <taxon>Fusobacteriales</taxon>
        <taxon>Leptotrichiaceae</taxon>
        <taxon>Leptotrichia</taxon>
    </lineage>
</organism>
<dbReference type="InterPro" id="IPR023346">
    <property type="entry name" value="Lysozyme-like_dom_sf"/>
</dbReference>
<dbReference type="CDD" id="cd14845">
    <property type="entry name" value="L-Ala-D-Glu_peptidase_like"/>
    <property type="match status" value="1"/>
</dbReference>
<feature type="domain" description="Peptidase M15C" evidence="3">
    <location>
        <begin position="258"/>
        <end position="335"/>
    </location>
</feature>
<dbReference type="CDD" id="cd13926">
    <property type="entry name" value="N-acetylmuramidase_GH108"/>
    <property type="match status" value="1"/>
</dbReference>
<dbReference type="Pfam" id="PF13539">
    <property type="entry name" value="Peptidase_M15_4"/>
    <property type="match status" value="1"/>
</dbReference>
<evidence type="ECO:0000259" key="1">
    <source>
        <dbReference type="Pfam" id="PF05838"/>
    </source>
</evidence>
<evidence type="ECO:0000313" key="5">
    <source>
        <dbReference type="Proteomes" id="UP000321501"/>
    </source>
</evidence>
<gene>
    <name evidence="4" type="ORF">JMUB3934_0980</name>
</gene>